<reference evidence="2" key="1">
    <citation type="submission" date="2017-06" db="EMBL/GenBank/DDBJ databases">
        <title>Novel phages from South African skin metaviromes.</title>
        <authorList>
            <person name="van Zyl L.J."/>
            <person name="Abrahams Y."/>
            <person name="Stander E.A."/>
            <person name="Kirby B.M."/>
            <person name="Clavaud C."/>
            <person name="Farcet C."/>
            <person name="Breton L."/>
            <person name="Trindade M.I."/>
        </authorList>
    </citation>
    <scope>NUCLEOTIDE SEQUENCE</scope>
</reference>
<gene>
    <name evidence="2" type="ORF">7S2_37</name>
</gene>
<dbReference type="EMBL" id="MF417939">
    <property type="protein sequence ID" value="ASN72030.1"/>
    <property type="molecule type" value="Genomic_DNA"/>
</dbReference>
<organism evidence="2">
    <name type="scientific">uncultured Caudovirales phage</name>
    <dbReference type="NCBI Taxonomy" id="2100421"/>
    <lineage>
        <taxon>Viruses</taxon>
        <taxon>Duplodnaviria</taxon>
        <taxon>Heunggongvirae</taxon>
        <taxon>Uroviricota</taxon>
        <taxon>Caudoviricetes</taxon>
        <taxon>Peduoviridae</taxon>
        <taxon>Maltschvirus</taxon>
        <taxon>Maltschvirus maltsch</taxon>
    </lineage>
</organism>
<name>A0A2H4J9V8_9CAUD</name>
<evidence type="ECO:0000256" key="1">
    <source>
        <dbReference type="SAM" id="Coils"/>
    </source>
</evidence>
<sequence>MTATQDPLVQAAMLAYHRAAANVHSAQANRIEADLKAAEDERLRKVAKAMRREAKRFAKTTAIPVTTA</sequence>
<proteinExistence type="predicted"/>
<accession>A0A2H4J9V8</accession>
<feature type="coiled-coil region" evidence="1">
    <location>
        <begin position="21"/>
        <end position="48"/>
    </location>
</feature>
<evidence type="ECO:0000313" key="2">
    <source>
        <dbReference type="EMBL" id="ASN72030.1"/>
    </source>
</evidence>
<protein>
    <submittedName>
        <fullName evidence="2">Uncharacterized protein</fullName>
    </submittedName>
</protein>
<keyword evidence="1" id="KW-0175">Coiled coil</keyword>